<evidence type="ECO:0000256" key="6">
    <source>
        <dbReference type="ARBA" id="ARBA00022679"/>
    </source>
</evidence>
<dbReference type="PANTHER" id="PTHR42755:SF1">
    <property type="entry name" value="3-DEOXY-D-MANNO-OCTULOSONIC ACID TRANSFERASE, MITOCHONDRIAL-RELATED"/>
    <property type="match status" value="1"/>
</dbReference>
<proteinExistence type="inferred from homology"/>
<dbReference type="PANTHER" id="PTHR42755">
    <property type="entry name" value="3-DEOXY-MANNO-OCTULOSONATE CYTIDYLYLTRANSFERASE"/>
    <property type="match status" value="1"/>
</dbReference>
<dbReference type="InterPro" id="IPR007507">
    <property type="entry name" value="Glycos_transf_N"/>
</dbReference>
<dbReference type="GO" id="GO:0009245">
    <property type="term" value="P:lipid A biosynthetic process"/>
    <property type="evidence" value="ECO:0007669"/>
    <property type="project" value="TreeGrafter"/>
</dbReference>
<evidence type="ECO:0000313" key="13">
    <source>
        <dbReference type="EMBL" id="MBB3066725.1"/>
    </source>
</evidence>
<dbReference type="Gene3D" id="3.40.50.2000">
    <property type="entry name" value="Glycogen Phosphorylase B"/>
    <property type="match status" value="1"/>
</dbReference>
<keyword evidence="6 11" id="KW-0808">Transferase</keyword>
<evidence type="ECO:0000313" key="14">
    <source>
        <dbReference type="Proteomes" id="UP000581135"/>
    </source>
</evidence>
<dbReference type="InterPro" id="IPR039901">
    <property type="entry name" value="Kdotransferase"/>
</dbReference>
<keyword evidence="11" id="KW-1003">Cell membrane</keyword>
<protein>
    <recommendedName>
        <fullName evidence="5 11">3-deoxy-D-manno-octulosonic acid transferase</fullName>
        <shortName evidence="11">Kdo transferase</shortName>
        <ecNumber evidence="4 11">2.4.99.12</ecNumber>
    </recommendedName>
    <alternativeName>
        <fullName evidence="7 11">Lipid IV(A) 3-deoxy-D-manno-octulosonic acid transferase</fullName>
    </alternativeName>
</protein>
<keyword evidence="11" id="KW-0448">Lipopolysaccharide biosynthesis</keyword>
<keyword evidence="14" id="KW-1185">Reference proteome</keyword>
<dbReference type="GO" id="GO:0009244">
    <property type="term" value="P:lipopolysaccharide core region biosynthetic process"/>
    <property type="evidence" value="ECO:0007669"/>
    <property type="project" value="UniProtKB-UniRule"/>
</dbReference>
<comment type="subcellular location">
    <subcellularLocation>
        <location evidence="11">Cell membrane</location>
    </subcellularLocation>
</comment>
<evidence type="ECO:0000256" key="1">
    <source>
        <dbReference type="ARBA" id="ARBA00003394"/>
    </source>
</evidence>
<reference evidence="13 14" key="1">
    <citation type="submission" date="2020-08" db="EMBL/GenBank/DDBJ databases">
        <title>Genomic Encyclopedia of Type Strains, Phase III (KMG-III): the genomes of soil and plant-associated and newly described type strains.</title>
        <authorList>
            <person name="Whitman W."/>
        </authorList>
    </citation>
    <scope>NUCLEOTIDE SEQUENCE [LARGE SCALE GENOMIC DNA]</scope>
    <source>
        <strain evidence="13 14">CECT 8803</strain>
    </source>
</reference>
<comment type="pathway">
    <text evidence="2 11">Bacterial outer membrane biogenesis; LPS core biosynthesis.</text>
</comment>
<feature type="site" description="Transition state stabilizer" evidence="10">
    <location>
        <position position="132"/>
    </location>
</feature>
<evidence type="ECO:0000256" key="9">
    <source>
        <dbReference type="PIRSR" id="PIRSR639901-1"/>
    </source>
</evidence>
<dbReference type="Proteomes" id="UP000581135">
    <property type="component" value="Unassembled WGS sequence"/>
</dbReference>
<gene>
    <name evidence="13" type="ORF">FHR98_003035</name>
</gene>
<comment type="function">
    <text evidence="1 11">Involved in lipopolysaccharide (LPS) biosynthesis. Catalyzes the transfer of 3-deoxy-D-manno-octulosonate (Kdo) residue(s) from CMP-Kdo to lipid IV(A), the tetraacyldisaccharide-1,4'-bisphosphate precursor of lipid A.</text>
</comment>
<feature type="domain" description="3-deoxy-D-manno-octulosonic-acid transferase N-terminal" evidence="12">
    <location>
        <begin position="35"/>
        <end position="210"/>
    </location>
</feature>
<dbReference type="Gene3D" id="3.40.50.11720">
    <property type="entry name" value="3-Deoxy-D-manno-octulosonic-acid transferase, N-terminal domain"/>
    <property type="match status" value="1"/>
</dbReference>
<evidence type="ECO:0000259" key="12">
    <source>
        <dbReference type="Pfam" id="PF04413"/>
    </source>
</evidence>
<dbReference type="UniPathway" id="UPA00958"/>
<comment type="caution">
    <text evidence="13">The sequence shown here is derived from an EMBL/GenBank/DDBJ whole genome shotgun (WGS) entry which is preliminary data.</text>
</comment>
<accession>A0A839T079</accession>
<evidence type="ECO:0000256" key="10">
    <source>
        <dbReference type="PIRSR" id="PIRSR639901-2"/>
    </source>
</evidence>
<evidence type="ECO:0000256" key="3">
    <source>
        <dbReference type="ARBA" id="ARBA00006380"/>
    </source>
</evidence>
<feature type="site" description="Transition state stabilizer" evidence="10">
    <location>
        <position position="208"/>
    </location>
</feature>
<dbReference type="RefSeq" id="WP_183417552.1">
    <property type="nucleotide sequence ID" value="NZ_JACHXA010000010.1"/>
</dbReference>
<evidence type="ECO:0000256" key="4">
    <source>
        <dbReference type="ARBA" id="ARBA00012621"/>
    </source>
</evidence>
<name>A0A839T079_9PROT</name>
<evidence type="ECO:0000256" key="7">
    <source>
        <dbReference type="ARBA" id="ARBA00031445"/>
    </source>
</evidence>
<dbReference type="GO" id="GO:0043842">
    <property type="term" value="F:Kdo transferase activity"/>
    <property type="evidence" value="ECO:0007669"/>
    <property type="project" value="UniProtKB-EC"/>
</dbReference>
<evidence type="ECO:0000256" key="8">
    <source>
        <dbReference type="ARBA" id="ARBA00049183"/>
    </source>
</evidence>
<keyword evidence="11" id="KW-0472">Membrane</keyword>
<dbReference type="FunFam" id="3.40.50.2000:FF:000032">
    <property type="entry name" value="3-deoxy-D-manno-octulosonic acid transferase"/>
    <property type="match status" value="1"/>
</dbReference>
<dbReference type="EMBL" id="JACHXA010000010">
    <property type="protein sequence ID" value="MBB3066725.1"/>
    <property type="molecule type" value="Genomic_DNA"/>
</dbReference>
<evidence type="ECO:0000256" key="11">
    <source>
        <dbReference type="RuleBase" id="RU365103"/>
    </source>
</evidence>
<organism evidence="13 14">
    <name type="scientific">Limibacillus halophilus</name>
    <dbReference type="NCBI Taxonomy" id="1579333"/>
    <lineage>
        <taxon>Bacteria</taxon>
        <taxon>Pseudomonadati</taxon>
        <taxon>Pseudomonadota</taxon>
        <taxon>Alphaproteobacteria</taxon>
        <taxon>Rhodospirillales</taxon>
        <taxon>Rhodovibrionaceae</taxon>
        <taxon>Limibacillus</taxon>
    </lineage>
</organism>
<dbReference type="AlphaFoldDB" id="A0A839T079"/>
<dbReference type="EC" id="2.4.99.12" evidence="4 11"/>
<comment type="catalytic activity">
    <reaction evidence="8 11">
        <text>lipid IVA (E. coli) + CMP-3-deoxy-beta-D-manno-octulosonate = alpha-Kdo-(2-&gt;6)-lipid IVA (E. coli) + CMP + H(+)</text>
        <dbReference type="Rhea" id="RHEA:28066"/>
        <dbReference type="ChEBI" id="CHEBI:15378"/>
        <dbReference type="ChEBI" id="CHEBI:58603"/>
        <dbReference type="ChEBI" id="CHEBI:60364"/>
        <dbReference type="ChEBI" id="CHEBI:60377"/>
        <dbReference type="ChEBI" id="CHEBI:85987"/>
        <dbReference type="EC" id="2.4.99.12"/>
    </reaction>
</comment>
<evidence type="ECO:0000256" key="5">
    <source>
        <dbReference type="ARBA" id="ARBA00019077"/>
    </source>
</evidence>
<dbReference type="GO" id="GO:0005886">
    <property type="term" value="C:plasma membrane"/>
    <property type="evidence" value="ECO:0007669"/>
    <property type="project" value="UniProtKB-SubCell"/>
</dbReference>
<dbReference type="Pfam" id="PF04413">
    <property type="entry name" value="Glycos_transf_N"/>
    <property type="match status" value="1"/>
</dbReference>
<keyword evidence="13" id="KW-0328">Glycosyltransferase</keyword>
<feature type="active site" description="Proton acceptor" evidence="9">
    <location>
        <position position="62"/>
    </location>
</feature>
<sequence length="432" mass="47601">MDWTSLYRILTELGAPIIRGILRRRLARGREDPLRFSERKGKPGLPRPAGPLLWLHAVSIGEAQSVLTLIRSIRALYPNLGMIMTTGTVSSARIMADRLPAEVIHQYAPIDRLPWVRNFLVHWRPDAALWIESDLWPNILIECRHAGMPMMMLNARVSERSARLWRLLPGALRPVLEGFQLCLAQDEAQGDRLKSLGAARVKVVGNVKYAADPLPFDPAELAGLKAAIGDRPIWLAASTHQGEEEIVAQVHQALLRDLPRLMTIIVPRHPSRADSIAEALDRQNLAVARRSRGEVPTTETAIYLADTIGELGLFYRLCRIVFVGGSLIPRGGQNMLEPARLDSALLHGPNCWNFAMIARALDACGGALEVRDAGELSARLKVLLQDESESAKMADAASALAREEAKVLGRLLTELEPLLRPLAQATPSQPEA</sequence>
<comment type="similarity">
    <text evidence="3">Belongs to the glycosyltransferase group 1 family. Glycosyltransferase 30 subfamily.</text>
</comment>
<dbReference type="InterPro" id="IPR038107">
    <property type="entry name" value="Glycos_transf_N_sf"/>
</dbReference>
<evidence type="ECO:0000256" key="2">
    <source>
        <dbReference type="ARBA" id="ARBA00004713"/>
    </source>
</evidence>